<evidence type="ECO:0000313" key="2">
    <source>
        <dbReference type="EMBL" id="TWU08191.1"/>
    </source>
</evidence>
<sequence>MAKKKKSIREELAQVAETLRDPFRMRSAVAIATVVIMFFAISEPLHGRVKREQRELTQLKAKVQTVEEMLLLQDRMEAVEPHVLRGESNDIVTGMLLDLVQSEQVDLIQINAEAPQSLGPMDTIGVNLNVAGDFASLHQLLHRIESQQYLVRIESLKISPSERSNSLPTMQLSIRVLRSDS</sequence>
<dbReference type="RefSeq" id="WP_146518278.1">
    <property type="nucleotide sequence ID" value="NZ_CP151726.1"/>
</dbReference>
<feature type="transmembrane region" description="Helical" evidence="1">
    <location>
        <begin position="23"/>
        <end position="41"/>
    </location>
</feature>
<dbReference type="OrthoDB" id="265353at2"/>
<organism evidence="2 3">
    <name type="scientific">Stieleria varia</name>
    <dbReference type="NCBI Taxonomy" id="2528005"/>
    <lineage>
        <taxon>Bacteria</taxon>
        <taxon>Pseudomonadati</taxon>
        <taxon>Planctomycetota</taxon>
        <taxon>Planctomycetia</taxon>
        <taxon>Pirellulales</taxon>
        <taxon>Pirellulaceae</taxon>
        <taxon>Stieleria</taxon>
    </lineage>
</organism>
<dbReference type="Gene3D" id="3.30.70.60">
    <property type="match status" value="1"/>
</dbReference>
<evidence type="ECO:0000256" key="1">
    <source>
        <dbReference type="SAM" id="Phobius"/>
    </source>
</evidence>
<reference evidence="2 3" key="1">
    <citation type="submission" date="2019-02" db="EMBL/GenBank/DDBJ databases">
        <title>Deep-cultivation of Planctomycetes and their phenomic and genomic characterization uncovers novel biology.</title>
        <authorList>
            <person name="Wiegand S."/>
            <person name="Jogler M."/>
            <person name="Boedeker C."/>
            <person name="Pinto D."/>
            <person name="Vollmers J."/>
            <person name="Rivas-Marin E."/>
            <person name="Kohn T."/>
            <person name="Peeters S.H."/>
            <person name="Heuer A."/>
            <person name="Rast P."/>
            <person name="Oberbeckmann S."/>
            <person name="Bunk B."/>
            <person name="Jeske O."/>
            <person name="Meyerdierks A."/>
            <person name="Storesund J.E."/>
            <person name="Kallscheuer N."/>
            <person name="Luecker S."/>
            <person name="Lage O.M."/>
            <person name="Pohl T."/>
            <person name="Merkel B.J."/>
            <person name="Hornburger P."/>
            <person name="Mueller R.-W."/>
            <person name="Bruemmer F."/>
            <person name="Labrenz M."/>
            <person name="Spormann A.M."/>
            <person name="Op Den Camp H."/>
            <person name="Overmann J."/>
            <person name="Amann R."/>
            <person name="Jetten M.S.M."/>
            <person name="Mascher T."/>
            <person name="Medema M.H."/>
            <person name="Devos D.P."/>
            <person name="Kaster A.-K."/>
            <person name="Ovreas L."/>
            <person name="Rohde M."/>
            <person name="Galperin M.Y."/>
            <person name="Jogler C."/>
        </authorList>
    </citation>
    <scope>NUCLEOTIDE SEQUENCE [LARGE SCALE GENOMIC DNA]</scope>
    <source>
        <strain evidence="2 3">Pla52n</strain>
    </source>
</reference>
<accession>A0A5C6B9S9</accession>
<dbReference type="Pfam" id="PF10741">
    <property type="entry name" value="T2SSM_b"/>
    <property type="match status" value="1"/>
</dbReference>
<keyword evidence="1" id="KW-0812">Transmembrane</keyword>
<protein>
    <submittedName>
        <fullName evidence="2">General secretion pathway protein M</fullName>
    </submittedName>
</protein>
<gene>
    <name evidence="2" type="ORF">Pla52n_07730</name>
</gene>
<keyword evidence="3" id="KW-1185">Reference proteome</keyword>
<dbReference type="AlphaFoldDB" id="A0A5C6B9S9"/>
<dbReference type="InterPro" id="IPR014717">
    <property type="entry name" value="Transl_elong_EF1B/ribsomal_bS6"/>
</dbReference>
<name>A0A5C6B9S9_9BACT</name>
<dbReference type="Proteomes" id="UP000320176">
    <property type="component" value="Unassembled WGS sequence"/>
</dbReference>
<evidence type="ECO:0000313" key="3">
    <source>
        <dbReference type="Proteomes" id="UP000320176"/>
    </source>
</evidence>
<keyword evidence="1" id="KW-1133">Transmembrane helix</keyword>
<keyword evidence="1" id="KW-0472">Membrane</keyword>
<dbReference type="InterPro" id="IPR034756">
    <property type="entry name" value="T2SSM_b"/>
</dbReference>
<proteinExistence type="predicted"/>
<comment type="caution">
    <text evidence="2">The sequence shown here is derived from an EMBL/GenBank/DDBJ whole genome shotgun (WGS) entry which is preliminary data.</text>
</comment>
<dbReference type="EMBL" id="SJPN01000001">
    <property type="protein sequence ID" value="TWU08191.1"/>
    <property type="molecule type" value="Genomic_DNA"/>
</dbReference>